<sequence length="314" mass="36025">MTTRAELMGKELGLNQWGNMTYDRGWLAEYLPGEYDYHGSNGEGYFLASLCLYLLSENTAPSSFFTQKDDYLFLEHFVFKNIPKETFLAKMSEYTDEKQKVAAICSLIKSDILLSTNIRFHDFYINGYQQVVSAINDRQKIQYCQCLLELFKKDKENTNWIPPYTWDNFSELYKQHQLSFTSPKETTPQETIPTTPVKTLDDLLTSYLKQRAAVVDPETGKTKDYFHSIFVPFQKSFQQKSDAVEALKRALTGEKVDLDKHLSTLRNGKLGQDLRAFIKSGQADELVGNKKVRTVREFVGALEAKMLASNTNSI</sequence>
<evidence type="ECO:0000313" key="1">
    <source>
        <dbReference type="EMBL" id="WED42366.1"/>
    </source>
</evidence>
<keyword evidence="2" id="KW-1185">Reference proteome</keyword>
<proteinExistence type="predicted"/>
<protein>
    <submittedName>
        <fullName evidence="1">Uncharacterized protein</fullName>
    </submittedName>
</protein>
<dbReference type="RefSeq" id="WP_275088189.1">
    <property type="nucleotide sequence ID" value="NZ_CP119078.1"/>
</dbReference>
<gene>
    <name evidence="1" type="ORF">PXX05_10600</name>
</gene>
<organism evidence="1 2">
    <name type="scientific">Legionella cardiaca</name>
    <dbReference type="NCBI Taxonomy" id="1071983"/>
    <lineage>
        <taxon>Bacteria</taxon>
        <taxon>Pseudomonadati</taxon>
        <taxon>Pseudomonadota</taxon>
        <taxon>Gammaproteobacteria</taxon>
        <taxon>Legionellales</taxon>
        <taxon>Legionellaceae</taxon>
        <taxon>Legionella</taxon>
    </lineage>
</organism>
<reference evidence="1 2" key="1">
    <citation type="submission" date="2023-02" db="EMBL/GenBank/DDBJ databases">
        <title>Genome Sequence of L. cardiaca H63T.</title>
        <authorList>
            <person name="Lopez A.E."/>
            <person name="Cianciotto N.P."/>
        </authorList>
    </citation>
    <scope>NUCLEOTIDE SEQUENCE [LARGE SCALE GENOMIC DNA]</scope>
    <source>
        <strain evidence="1 2">H63</strain>
    </source>
</reference>
<dbReference type="Proteomes" id="UP001222087">
    <property type="component" value="Chromosome"/>
</dbReference>
<accession>A0ABY8ASU1</accession>
<dbReference type="EMBL" id="CP119078">
    <property type="protein sequence ID" value="WED42366.1"/>
    <property type="molecule type" value="Genomic_DNA"/>
</dbReference>
<name>A0ABY8ASU1_9GAMM</name>
<evidence type="ECO:0000313" key="2">
    <source>
        <dbReference type="Proteomes" id="UP001222087"/>
    </source>
</evidence>